<reference evidence="7 8" key="1">
    <citation type="submission" date="2022-04" db="EMBL/GenBank/DDBJ databases">
        <title>Positive selection, recombination, and allopatry shape intraspecific diversity of widespread and dominant cyanobacteria.</title>
        <authorList>
            <person name="Wei J."/>
            <person name="Shu W."/>
            <person name="Hu C."/>
        </authorList>
    </citation>
    <scope>NUCLEOTIDE SEQUENCE [LARGE SCALE GENOMIC DNA]</scope>
    <source>
        <strain evidence="7 8">AS-A4</strain>
    </source>
</reference>
<dbReference type="GO" id="GO:0050620">
    <property type="term" value="F:phycocyanobilin:ferredoxin oxidoreductase activity"/>
    <property type="evidence" value="ECO:0007669"/>
    <property type="project" value="UniProtKB-EC"/>
</dbReference>
<gene>
    <name evidence="6" type="primary">pcyA</name>
    <name evidence="7" type="ORF">NDI38_18305</name>
</gene>
<evidence type="ECO:0000256" key="2">
    <source>
        <dbReference type="ARBA" id="ARBA00012716"/>
    </source>
</evidence>
<dbReference type="Pfam" id="PF05996">
    <property type="entry name" value="Fe_bilin_red"/>
    <property type="match status" value="1"/>
</dbReference>
<dbReference type="InterPro" id="IPR009249">
    <property type="entry name" value="Ferredoxin-dep_bilin_Rdtase"/>
</dbReference>
<sequence length="244" mass="27878">MEGSLRSRQHPLICRLADTIEDVWRQNLDLSPYSVPEDLGYIEGSLEGERLTIENHCYQTPQFRKLHLELAQVSNGLDILHCVMFPKPEFALPIFGTDLVGTLRGGISAAIADLSPIRSDRTLPDRYQQELAALTKPQFSQPRDLPEWGNIFSDFCLFVRPASDQEEDQFLDRVRTFLTLHCQIASSATPLTTPLDIHDVLVGQQNYCTKQQQNDKTRRVLEKAFGSEWADRYMNTMLFDYVAV</sequence>
<accession>A0ABV0KMP2</accession>
<name>A0ABV0KMP2_9CYAN</name>
<evidence type="ECO:0000256" key="6">
    <source>
        <dbReference type="HAMAP-Rule" id="MF_00618"/>
    </source>
</evidence>
<evidence type="ECO:0000256" key="3">
    <source>
        <dbReference type="ARBA" id="ARBA00016783"/>
    </source>
</evidence>
<dbReference type="Proteomes" id="UP001476950">
    <property type="component" value="Unassembled WGS sequence"/>
</dbReference>
<comment type="function">
    <text evidence="6">Catalyzes the four-electron reduction of biliverdin IX-alpha (2-electron reduction at both the A and D rings); the reaction proceeds via an isolatable 2-electron intermediate, 181,182-dihydrobiliverdin.</text>
</comment>
<evidence type="ECO:0000256" key="4">
    <source>
        <dbReference type="ARBA" id="ARBA00023002"/>
    </source>
</evidence>
<dbReference type="Gene3D" id="3.40.1500.20">
    <property type="match status" value="1"/>
</dbReference>
<dbReference type="InterPro" id="IPR022870">
    <property type="entry name" value="Ferredoxin_bilin_OxRdtase"/>
</dbReference>
<evidence type="ECO:0000256" key="5">
    <source>
        <dbReference type="ARBA" id="ARBA00049084"/>
    </source>
</evidence>
<dbReference type="EC" id="1.3.7.5" evidence="2 6"/>
<evidence type="ECO:0000256" key="1">
    <source>
        <dbReference type="ARBA" id="ARBA00006908"/>
    </source>
</evidence>
<evidence type="ECO:0000313" key="7">
    <source>
        <dbReference type="EMBL" id="MEP1060392.1"/>
    </source>
</evidence>
<comment type="caution">
    <text evidence="7">The sequence shown here is derived from an EMBL/GenBank/DDBJ whole genome shotgun (WGS) entry which is preliminary data.</text>
</comment>
<comment type="catalytic activity">
    <reaction evidence="5 6">
        <text>(2R,3Z)-phycocyanobilin + 4 oxidized [2Fe-2S]-[ferredoxin] = biliverdin IXalpha + 4 reduced [2Fe-2S]-[ferredoxin] + 4 H(+)</text>
        <dbReference type="Rhea" id="RHEA:15309"/>
        <dbReference type="Rhea" id="RHEA-COMP:10000"/>
        <dbReference type="Rhea" id="RHEA-COMP:10001"/>
        <dbReference type="ChEBI" id="CHEBI:15378"/>
        <dbReference type="ChEBI" id="CHEBI:33737"/>
        <dbReference type="ChEBI" id="CHEBI:33738"/>
        <dbReference type="ChEBI" id="CHEBI:57437"/>
        <dbReference type="ChEBI" id="CHEBI:57991"/>
        <dbReference type="EC" id="1.3.7.5"/>
    </reaction>
</comment>
<comment type="similarity">
    <text evidence="1 6">Belongs to the HY2 family.</text>
</comment>
<dbReference type="RefSeq" id="WP_190446273.1">
    <property type="nucleotide sequence ID" value="NZ_JAMPLM010000017.1"/>
</dbReference>
<dbReference type="PANTHER" id="PTHR34557:SF1">
    <property type="entry name" value="PHYTOCHROMOBILIN:FERREDOXIN OXIDOREDUCTASE, CHLOROPLASTIC"/>
    <property type="match status" value="1"/>
</dbReference>
<dbReference type="HAMAP" id="MF_00618">
    <property type="entry name" value="Ferredoxin_bilin_red"/>
    <property type="match status" value="1"/>
</dbReference>
<dbReference type="EMBL" id="JAMPLM010000017">
    <property type="protein sequence ID" value="MEP1060392.1"/>
    <property type="molecule type" value="Genomic_DNA"/>
</dbReference>
<proteinExistence type="inferred from homology"/>
<keyword evidence="8" id="KW-1185">Reference proteome</keyword>
<dbReference type="PANTHER" id="PTHR34557">
    <property type="entry name" value="PHYTOCHROMOBILIN:FERREDOXIN OXIDOREDUCTASE, CHLOROPLASTIC"/>
    <property type="match status" value="1"/>
</dbReference>
<organism evidence="7 8">
    <name type="scientific">Stenomitos frigidus AS-A4</name>
    <dbReference type="NCBI Taxonomy" id="2933935"/>
    <lineage>
        <taxon>Bacteria</taxon>
        <taxon>Bacillati</taxon>
        <taxon>Cyanobacteriota</taxon>
        <taxon>Cyanophyceae</taxon>
        <taxon>Leptolyngbyales</taxon>
        <taxon>Leptolyngbyaceae</taxon>
        <taxon>Stenomitos</taxon>
    </lineage>
</organism>
<keyword evidence="4 6" id="KW-0560">Oxidoreductase</keyword>
<dbReference type="NCBIfam" id="NF002760">
    <property type="entry name" value="PRK02816.1"/>
    <property type="match status" value="1"/>
</dbReference>
<protein>
    <recommendedName>
        <fullName evidence="3 6">Phycocyanobilin:ferredoxin oxidoreductase</fullName>
        <ecNumber evidence="2 6">1.3.7.5</ecNumber>
    </recommendedName>
</protein>
<evidence type="ECO:0000313" key="8">
    <source>
        <dbReference type="Proteomes" id="UP001476950"/>
    </source>
</evidence>